<evidence type="ECO:0000313" key="2">
    <source>
        <dbReference type="EMBL" id="JAS78155.1"/>
    </source>
</evidence>
<protein>
    <submittedName>
        <fullName evidence="2">Uncharacterized protein</fullName>
    </submittedName>
</protein>
<organism evidence="2">
    <name type="scientific">Homalodisca liturata</name>
    <dbReference type="NCBI Taxonomy" id="320908"/>
    <lineage>
        <taxon>Eukaryota</taxon>
        <taxon>Metazoa</taxon>
        <taxon>Ecdysozoa</taxon>
        <taxon>Arthropoda</taxon>
        <taxon>Hexapoda</taxon>
        <taxon>Insecta</taxon>
        <taxon>Pterygota</taxon>
        <taxon>Neoptera</taxon>
        <taxon>Paraneoptera</taxon>
        <taxon>Hemiptera</taxon>
        <taxon>Auchenorrhyncha</taxon>
        <taxon>Membracoidea</taxon>
        <taxon>Cicadellidae</taxon>
        <taxon>Cicadellinae</taxon>
        <taxon>Proconiini</taxon>
        <taxon>Homalodisca</taxon>
    </lineage>
</organism>
<gene>
    <name evidence="2" type="ORF">g.54970</name>
</gene>
<feature type="compositionally biased region" description="Polar residues" evidence="1">
    <location>
        <begin position="33"/>
        <end position="53"/>
    </location>
</feature>
<feature type="region of interest" description="Disordered" evidence="1">
    <location>
        <begin position="33"/>
        <end position="60"/>
    </location>
</feature>
<dbReference type="AlphaFoldDB" id="A0A1B6HU43"/>
<dbReference type="EMBL" id="GECU01029551">
    <property type="protein sequence ID" value="JAS78155.1"/>
    <property type="molecule type" value="Transcribed_RNA"/>
</dbReference>
<proteinExistence type="predicted"/>
<sequence>MEVELKSKKMKNLLRNGKKKNFKQNITLTSTEQDFTENPSDNINEHANATENNLDMKKSKKEIYRDKQVDGTVMESSAFIKSVKPGVNRFQINIELDAVAAILFIAAIATRFYKLEQPRHIV</sequence>
<name>A0A1B6HU43_9HEMI</name>
<evidence type="ECO:0000256" key="1">
    <source>
        <dbReference type="SAM" id="MobiDB-lite"/>
    </source>
</evidence>
<accession>A0A1B6HU43</accession>
<reference evidence="2" key="1">
    <citation type="submission" date="2015-11" db="EMBL/GenBank/DDBJ databases">
        <title>De novo transcriptome assembly of four potential Pierce s Disease insect vectors from Arizona vineyards.</title>
        <authorList>
            <person name="Tassone E.E."/>
        </authorList>
    </citation>
    <scope>NUCLEOTIDE SEQUENCE</scope>
</reference>